<keyword evidence="3" id="KW-1185">Reference proteome</keyword>
<feature type="transmembrane region" description="Helical" evidence="1">
    <location>
        <begin position="110"/>
        <end position="131"/>
    </location>
</feature>
<dbReference type="EMBL" id="BAVR01000072">
    <property type="protein sequence ID" value="GAE90456.1"/>
    <property type="molecule type" value="Genomic_DNA"/>
</dbReference>
<evidence type="ECO:0000313" key="3">
    <source>
        <dbReference type="Proteomes" id="UP000019109"/>
    </source>
</evidence>
<dbReference type="Proteomes" id="UP000019109">
    <property type="component" value="Unassembled WGS sequence"/>
</dbReference>
<feature type="transmembrane region" description="Helical" evidence="1">
    <location>
        <begin position="143"/>
        <end position="167"/>
    </location>
</feature>
<feature type="transmembrane region" description="Helical" evidence="1">
    <location>
        <begin position="73"/>
        <end position="98"/>
    </location>
</feature>
<comment type="caution">
    <text evidence="2">The sequence shown here is derived from an EMBL/GenBank/DDBJ whole genome shotgun (WGS) entry which is preliminary data.</text>
</comment>
<dbReference type="InterPro" id="IPR025699">
    <property type="entry name" value="ABC2_memb-like"/>
</dbReference>
<dbReference type="AlphaFoldDB" id="W4VBB1"/>
<name>W4VBB1_9FIRM</name>
<keyword evidence="1" id="KW-0472">Membrane</keyword>
<sequence>MKALLLKDFYTLIKQIKIYIILILIFASIPGYSIAAIAMVYAAMLPITALAYDERSKWNSLALMMPYSDGSIVGSKYVLGYIAVACAALLSIAAQIVMSLIKNTAFEIEGIVSVILVACVATVMLAVNLPFMFKFGVEKGRLAFFALIIIMTGAGMLLGDGLAGFLSESYVNIVTAMFAAVVFTLVINLISIAISIRIYKKRV</sequence>
<dbReference type="RefSeq" id="WP_038291044.1">
    <property type="nucleotide sequence ID" value="NZ_BAVR01000072.1"/>
</dbReference>
<evidence type="ECO:0000313" key="2">
    <source>
        <dbReference type="EMBL" id="GAE90456.1"/>
    </source>
</evidence>
<keyword evidence="1" id="KW-1133">Transmembrane helix</keyword>
<evidence type="ECO:0000256" key="1">
    <source>
        <dbReference type="SAM" id="Phobius"/>
    </source>
</evidence>
<gene>
    <name evidence="2" type="ORF">JCM21531_4071</name>
</gene>
<evidence type="ECO:0008006" key="4">
    <source>
        <dbReference type="Google" id="ProtNLM"/>
    </source>
</evidence>
<proteinExistence type="predicted"/>
<dbReference type="STRING" id="1294263.JCM21531_4071"/>
<keyword evidence="1" id="KW-0812">Transmembrane</keyword>
<organism evidence="2 3">
    <name type="scientific">Acetivibrio straminisolvens JCM 21531</name>
    <dbReference type="NCBI Taxonomy" id="1294263"/>
    <lineage>
        <taxon>Bacteria</taxon>
        <taxon>Bacillati</taxon>
        <taxon>Bacillota</taxon>
        <taxon>Clostridia</taxon>
        <taxon>Eubacteriales</taxon>
        <taxon>Oscillospiraceae</taxon>
        <taxon>Acetivibrio</taxon>
    </lineage>
</organism>
<reference evidence="2" key="1">
    <citation type="journal article" date="2014" name="Genome Announc.">
        <title>Draft Genome Sequence of Clostridium straminisolvens Strain JCM 21531T, Isolated from a Cellulose-Degrading Bacterial Community.</title>
        <authorList>
            <person name="Yuki M."/>
            <person name="Oshima K."/>
            <person name="Suda W."/>
            <person name="Sakamoto M."/>
            <person name="Kitamura K."/>
            <person name="Iida T."/>
            <person name="Hattori M."/>
            <person name="Ohkuma M."/>
        </authorList>
    </citation>
    <scope>NUCLEOTIDE SEQUENCE [LARGE SCALE GENOMIC DNA]</scope>
    <source>
        <strain evidence="2">JCM 21531</strain>
    </source>
</reference>
<feature type="transmembrane region" description="Helical" evidence="1">
    <location>
        <begin position="173"/>
        <end position="199"/>
    </location>
</feature>
<dbReference type="OrthoDB" id="1655186at2"/>
<dbReference type="Pfam" id="PF13346">
    <property type="entry name" value="ABC2_membrane_5"/>
    <property type="match status" value="1"/>
</dbReference>
<accession>W4VBB1</accession>
<protein>
    <recommendedName>
        <fullName evidence="4">ABC-2 transporter permease</fullName>
    </recommendedName>
</protein>